<keyword evidence="3" id="KW-1185">Reference proteome</keyword>
<dbReference type="Proteomes" id="UP001158576">
    <property type="component" value="Chromosome XSR"/>
</dbReference>
<name>A0ABN7SEB4_OIKDI</name>
<dbReference type="EMBL" id="OU015569">
    <property type="protein sequence ID" value="CAG5098694.1"/>
    <property type="molecule type" value="Genomic_DNA"/>
</dbReference>
<evidence type="ECO:0000256" key="1">
    <source>
        <dbReference type="SAM" id="MobiDB-lite"/>
    </source>
</evidence>
<feature type="region of interest" description="Disordered" evidence="1">
    <location>
        <begin position="188"/>
        <end position="223"/>
    </location>
</feature>
<feature type="compositionally biased region" description="Acidic residues" evidence="1">
    <location>
        <begin position="188"/>
        <end position="197"/>
    </location>
</feature>
<gene>
    <name evidence="2" type="ORF">OKIOD_LOCUS7452</name>
</gene>
<organism evidence="2 3">
    <name type="scientific">Oikopleura dioica</name>
    <name type="common">Tunicate</name>
    <dbReference type="NCBI Taxonomy" id="34765"/>
    <lineage>
        <taxon>Eukaryota</taxon>
        <taxon>Metazoa</taxon>
        <taxon>Chordata</taxon>
        <taxon>Tunicata</taxon>
        <taxon>Appendicularia</taxon>
        <taxon>Copelata</taxon>
        <taxon>Oikopleuridae</taxon>
        <taxon>Oikopleura</taxon>
    </lineage>
</organism>
<protein>
    <submittedName>
        <fullName evidence="2">Oidioi.mRNA.OKI2018_I69.XSR.g15894.t1.cds</fullName>
    </submittedName>
</protein>
<evidence type="ECO:0000313" key="2">
    <source>
        <dbReference type="EMBL" id="CAG5098694.1"/>
    </source>
</evidence>
<sequence>MESREKRGWAHKLRWVHAKDGRQNLLIFPETHHVKISRLKVNECFFIRRKPDEKWRKCTIQNYATDTNERLLQYETVLNLLSRSSLCAIVTDLGGNADEAQMQSDNYRANIRKRARELIQWILVSGDSSSLGVTKDNIINTWARRYRQQRFQAWASPLGKAYDPVGKTEMHTPKLIRRSLALELEEEENATEADYEPSIELPASAKSRKRREKTSSLIQSEIRSGKNEQNLLRKVSNVRKYLLSRPFETE</sequence>
<accession>A0ABN7SEB4</accession>
<evidence type="ECO:0000313" key="3">
    <source>
        <dbReference type="Proteomes" id="UP001158576"/>
    </source>
</evidence>
<proteinExistence type="predicted"/>
<reference evidence="2 3" key="1">
    <citation type="submission" date="2021-04" db="EMBL/GenBank/DDBJ databases">
        <authorList>
            <person name="Bliznina A."/>
        </authorList>
    </citation>
    <scope>NUCLEOTIDE SEQUENCE [LARGE SCALE GENOMIC DNA]</scope>
</reference>